<evidence type="ECO:0000256" key="1">
    <source>
        <dbReference type="ARBA" id="ARBA00001974"/>
    </source>
</evidence>
<evidence type="ECO:0000256" key="6">
    <source>
        <dbReference type="ARBA" id="ARBA00023002"/>
    </source>
</evidence>
<dbReference type="FunFam" id="1.10.45.10:FF:000001">
    <property type="entry name" value="D-lactate dehydrogenase mitochondrial"/>
    <property type="match status" value="1"/>
</dbReference>
<dbReference type="FunFam" id="3.30.70.2740:FF:000001">
    <property type="entry name" value="D-lactate dehydrogenase mitochondrial"/>
    <property type="match status" value="1"/>
</dbReference>
<dbReference type="SUPFAM" id="SSF55103">
    <property type="entry name" value="FAD-linked oxidases, C-terminal domain"/>
    <property type="match status" value="1"/>
</dbReference>
<feature type="domain" description="FAD-binding PCMH-type" evidence="8">
    <location>
        <begin position="37"/>
        <end position="214"/>
    </location>
</feature>
<reference evidence="9 10" key="1">
    <citation type="submission" date="2017-03" db="EMBL/GenBank/DDBJ databases">
        <title>Genome sequence of Sphingomonas mucosissima DSM 17494.</title>
        <authorList>
            <person name="Poehlein A."/>
            <person name="Wuebbeler J.H."/>
            <person name="Steinbuechel A."/>
            <person name="Daniel R."/>
        </authorList>
    </citation>
    <scope>NUCLEOTIDE SEQUENCE [LARGE SCALE GENOMIC DNA]</scope>
    <source>
        <strain evidence="9 10">DSM 17494</strain>
    </source>
</reference>
<evidence type="ECO:0000256" key="4">
    <source>
        <dbReference type="ARBA" id="ARBA00022827"/>
    </source>
</evidence>
<dbReference type="Proteomes" id="UP000197783">
    <property type="component" value="Unassembled WGS sequence"/>
</dbReference>
<dbReference type="OrthoDB" id="9811557at2"/>
<dbReference type="PANTHER" id="PTHR11748">
    <property type="entry name" value="D-LACTATE DEHYDROGENASE"/>
    <property type="match status" value="1"/>
</dbReference>
<evidence type="ECO:0000256" key="5">
    <source>
        <dbReference type="ARBA" id="ARBA00022946"/>
    </source>
</evidence>
<keyword evidence="4" id="KW-0274">FAD</keyword>
<evidence type="ECO:0000256" key="3">
    <source>
        <dbReference type="ARBA" id="ARBA00022630"/>
    </source>
</evidence>
<comment type="caution">
    <text evidence="9">The sequence shown here is derived from an EMBL/GenBank/DDBJ whole genome shotgun (WGS) entry which is preliminary data.</text>
</comment>
<accession>A0A245ZRW4</accession>
<dbReference type="InterPro" id="IPR004113">
    <property type="entry name" value="FAD-bd_oxidored_4_C"/>
</dbReference>
<dbReference type="InterPro" id="IPR016166">
    <property type="entry name" value="FAD-bd_PCMH"/>
</dbReference>
<evidence type="ECO:0000313" key="10">
    <source>
        <dbReference type="Proteomes" id="UP000197783"/>
    </source>
</evidence>
<dbReference type="InterPro" id="IPR006094">
    <property type="entry name" value="Oxid_FAD_bind_N"/>
</dbReference>
<dbReference type="InterPro" id="IPR016169">
    <property type="entry name" value="FAD-bd_PCMH_sub2"/>
</dbReference>
<dbReference type="Gene3D" id="3.30.465.10">
    <property type="match status" value="1"/>
</dbReference>
<protein>
    <recommendedName>
        <fullName evidence="7">D-lactate dehydrogenase (cytochrome)</fullName>
        <ecNumber evidence="7">1.1.2.4</ecNumber>
    </recommendedName>
</protein>
<dbReference type="Pfam" id="PF01565">
    <property type="entry name" value="FAD_binding_4"/>
    <property type="match status" value="1"/>
</dbReference>
<dbReference type="Gene3D" id="1.10.45.10">
    <property type="entry name" value="Vanillyl-alcohol Oxidase, Chain A, domain 4"/>
    <property type="match status" value="1"/>
</dbReference>
<dbReference type="GO" id="GO:0008720">
    <property type="term" value="F:D-lactate dehydrogenase (NAD+) activity"/>
    <property type="evidence" value="ECO:0007669"/>
    <property type="project" value="TreeGrafter"/>
</dbReference>
<dbReference type="GO" id="GO:0004458">
    <property type="term" value="F:D-lactate dehydrogenase (cytochrome) activity"/>
    <property type="evidence" value="ECO:0007669"/>
    <property type="project" value="UniProtKB-EC"/>
</dbReference>
<dbReference type="InterPro" id="IPR016164">
    <property type="entry name" value="FAD-linked_Oxase-like_C"/>
</dbReference>
<keyword evidence="6 9" id="KW-0560">Oxidoreductase</keyword>
<dbReference type="AlphaFoldDB" id="A0A245ZRW4"/>
<evidence type="ECO:0000256" key="7">
    <source>
        <dbReference type="ARBA" id="ARBA00038897"/>
    </source>
</evidence>
<evidence type="ECO:0000313" key="9">
    <source>
        <dbReference type="EMBL" id="OWK32488.1"/>
    </source>
</evidence>
<dbReference type="SUPFAM" id="SSF56176">
    <property type="entry name" value="FAD-binding/transporter-associated domain-like"/>
    <property type="match status" value="1"/>
</dbReference>
<dbReference type="RefSeq" id="WP_088332151.1">
    <property type="nucleotide sequence ID" value="NZ_NBBJ01000001.1"/>
</dbReference>
<evidence type="ECO:0000256" key="2">
    <source>
        <dbReference type="ARBA" id="ARBA00008000"/>
    </source>
</evidence>
<dbReference type="InterPro" id="IPR016171">
    <property type="entry name" value="Vanillyl_alc_oxidase_C-sub2"/>
</dbReference>
<keyword evidence="5" id="KW-0809">Transit peptide</keyword>
<dbReference type="GO" id="GO:0071949">
    <property type="term" value="F:FAD binding"/>
    <property type="evidence" value="ECO:0007669"/>
    <property type="project" value="InterPro"/>
</dbReference>
<name>A0A245ZRW4_9SPHN</name>
<sequence>MTDLARLSETMAGRLGARWITHEAGRAQFMAAEGHHAAGLPDVVAQPRTVEEVQMLMAAAQGAGVAVVPLGVGTSLEGNAGAVAGAVSVDLSGMNRVLEVAPEDLLCVVEPGVTREALNEELRATGLFFPIDPGANATLGGMISTRASGTNAVRYGTMRENVLGLKVVLPDGTLIPTGSRARKSAAGYDLTHLFTGSEGTLGLIVEATVRLHGIPEAVLAGTWRFDGLDGAVQTVIETIQSGVPVARMELLDPVAIRACNAFAGLTLAEQPTLFVELHGSPQSVREQRTQLEAIGAGHGAGVLTMSLDRDEQRLLWRARHAALPAARAMVADAVTWSTDICVPISKLAEAIARARAAVDAAGLLAPILGHVGDGNYHVFFVLRRDDPVGWEKARAVNEQLIDYALSVGGTCTGEHGIGMGKRAALVREHGAEAVALMRRIKAAIDPGGLMNPGKIFLER</sequence>
<comment type="similarity">
    <text evidence="2">Belongs to the FAD-binding oxidoreductase/transferase type 4 family.</text>
</comment>
<dbReference type="Gene3D" id="3.30.70.2740">
    <property type="match status" value="1"/>
</dbReference>
<keyword evidence="3" id="KW-0285">Flavoprotein</keyword>
<dbReference type="GO" id="GO:1903457">
    <property type="term" value="P:lactate catabolic process"/>
    <property type="evidence" value="ECO:0007669"/>
    <property type="project" value="TreeGrafter"/>
</dbReference>
<dbReference type="Pfam" id="PF02913">
    <property type="entry name" value="FAD-oxidase_C"/>
    <property type="match status" value="1"/>
</dbReference>
<proteinExistence type="inferred from homology"/>
<dbReference type="InterPro" id="IPR036318">
    <property type="entry name" value="FAD-bd_PCMH-like_sf"/>
</dbReference>
<organism evidence="9 10">
    <name type="scientific">Sphingomonas mucosissima</name>
    <dbReference type="NCBI Taxonomy" id="370959"/>
    <lineage>
        <taxon>Bacteria</taxon>
        <taxon>Pseudomonadati</taxon>
        <taxon>Pseudomonadota</taxon>
        <taxon>Alphaproteobacteria</taxon>
        <taxon>Sphingomonadales</taxon>
        <taxon>Sphingomonadaceae</taxon>
        <taxon>Sphingomonas</taxon>
    </lineage>
</organism>
<dbReference type="EC" id="1.1.2.4" evidence="7"/>
<dbReference type="FunFam" id="3.30.465.10:FF:000016">
    <property type="entry name" value="probable D-lactate dehydrogenase, mitochondrial"/>
    <property type="match status" value="1"/>
</dbReference>
<evidence type="ECO:0000259" key="8">
    <source>
        <dbReference type="PROSITE" id="PS51387"/>
    </source>
</evidence>
<dbReference type="PROSITE" id="PS51387">
    <property type="entry name" value="FAD_PCMH"/>
    <property type="match status" value="1"/>
</dbReference>
<comment type="cofactor">
    <cofactor evidence="1">
        <name>FAD</name>
        <dbReference type="ChEBI" id="CHEBI:57692"/>
    </cofactor>
</comment>
<gene>
    <name evidence="9" type="ORF">SPMU_08200</name>
</gene>
<dbReference type="PANTHER" id="PTHR11748:SF111">
    <property type="entry name" value="D-LACTATE DEHYDROGENASE, MITOCHONDRIAL-RELATED"/>
    <property type="match status" value="1"/>
</dbReference>
<dbReference type="EMBL" id="NBBJ01000001">
    <property type="protein sequence ID" value="OWK32488.1"/>
    <property type="molecule type" value="Genomic_DNA"/>
</dbReference>
<keyword evidence="10" id="KW-1185">Reference proteome</keyword>